<dbReference type="RefSeq" id="WP_276235282.1">
    <property type="nucleotide sequence ID" value="NZ_CP119802.1"/>
</dbReference>
<sequence>MSREHLRDAADALDRAADGVADTDRARTLADSLRSLAERDTGPDHGRLARIENALVELRDGADDEAAAALDETKEHVEAYRENVPGV</sequence>
<dbReference type="Proteomes" id="UP001596398">
    <property type="component" value="Unassembled WGS sequence"/>
</dbReference>
<dbReference type="GeneID" id="79265947"/>
<name>A0ABD5ZLA2_9EURY</name>
<evidence type="ECO:0000313" key="2">
    <source>
        <dbReference type="Proteomes" id="UP001596398"/>
    </source>
</evidence>
<gene>
    <name evidence="1" type="ORF">ACFQJ4_03010</name>
</gene>
<dbReference type="EMBL" id="JBHTAP010000001">
    <property type="protein sequence ID" value="MFC7234280.1"/>
    <property type="molecule type" value="Genomic_DNA"/>
</dbReference>
<dbReference type="InterPro" id="IPR055975">
    <property type="entry name" value="DUF7553"/>
</dbReference>
<comment type="caution">
    <text evidence="1">The sequence shown here is derived from an EMBL/GenBank/DDBJ whole genome shotgun (WGS) entry which is preliminary data.</text>
</comment>
<accession>A0ABD5ZLA2</accession>
<evidence type="ECO:0000313" key="1">
    <source>
        <dbReference type="EMBL" id="MFC7234280.1"/>
    </source>
</evidence>
<dbReference type="AlphaFoldDB" id="A0ABD5ZLA2"/>
<protein>
    <submittedName>
        <fullName evidence="1">Uncharacterized protein</fullName>
    </submittedName>
</protein>
<proteinExistence type="predicted"/>
<keyword evidence="2" id="KW-1185">Reference proteome</keyword>
<reference evidence="1 2" key="1">
    <citation type="journal article" date="2019" name="Int. J. Syst. Evol. Microbiol.">
        <title>The Global Catalogue of Microorganisms (GCM) 10K type strain sequencing project: providing services to taxonomists for standard genome sequencing and annotation.</title>
        <authorList>
            <consortium name="The Broad Institute Genomics Platform"/>
            <consortium name="The Broad Institute Genome Sequencing Center for Infectious Disease"/>
            <person name="Wu L."/>
            <person name="Ma J."/>
        </authorList>
    </citation>
    <scope>NUCLEOTIDE SEQUENCE [LARGE SCALE GENOMIC DNA]</scope>
    <source>
        <strain evidence="1 2">DT85</strain>
    </source>
</reference>
<dbReference type="Pfam" id="PF24430">
    <property type="entry name" value="DUF7553"/>
    <property type="match status" value="1"/>
</dbReference>
<organism evidence="1 2">
    <name type="scientific">Halosegnis marinus</name>
    <dbReference type="NCBI Taxonomy" id="3034023"/>
    <lineage>
        <taxon>Archaea</taxon>
        <taxon>Methanobacteriati</taxon>
        <taxon>Methanobacteriota</taxon>
        <taxon>Stenosarchaea group</taxon>
        <taxon>Halobacteria</taxon>
        <taxon>Halobacteriales</taxon>
        <taxon>Natronomonadaceae</taxon>
        <taxon>Halosegnis</taxon>
    </lineage>
</organism>